<sequence length="301" mass="33938">MINIFYSWQSDSPSSSNRTLIKDALEKAIKSLNKGSEEIRVEMRVDTATDHLSGSPDIAASIFEKISNSHIFICDATIINPLSPIEKITKFLGKKSKRLTPNPNVLIELGFAASTLGWDKIICVVNTSQGQIEDLPFDIRGRRMCTYHYLSQFKKSEIRTKLAKTLNYALIEIIGNINTIKNVDLISIIVSNKFIDCINYLGVFLNYFLADELGYEESEKMVNQSICTASQSYNLVAIETIIRVFENKNINESSNAVSKSGEKLSWKQFLLTAFERIYLECENLLTKYGSSSGNPKLIFQI</sequence>
<name>A0A8J7HQN8_9NOST</name>
<comment type="caution">
    <text evidence="1">The sequence shown here is derived from an EMBL/GenBank/DDBJ whole genome shotgun (WGS) entry which is preliminary data.</text>
</comment>
<proteinExistence type="predicted"/>
<dbReference type="RefSeq" id="WP_198123755.1">
    <property type="nucleotide sequence ID" value="NZ_JAECZC010000007.1"/>
</dbReference>
<accession>A0A8J7HQN8</accession>
<dbReference type="Proteomes" id="UP000632766">
    <property type="component" value="Unassembled WGS sequence"/>
</dbReference>
<protein>
    <recommendedName>
        <fullName evidence="3">CD-NTase-associated protein 12/Pycsar effector protein TIR domain-containing protein</fullName>
    </recommendedName>
</protein>
<evidence type="ECO:0000313" key="2">
    <source>
        <dbReference type="Proteomes" id="UP000632766"/>
    </source>
</evidence>
<evidence type="ECO:0000313" key="1">
    <source>
        <dbReference type="EMBL" id="MBH8561755.1"/>
    </source>
</evidence>
<organism evidence="1 2">
    <name type="scientific">Amazonocrinis nigriterrae CENA67</name>
    <dbReference type="NCBI Taxonomy" id="2794033"/>
    <lineage>
        <taxon>Bacteria</taxon>
        <taxon>Bacillati</taxon>
        <taxon>Cyanobacteriota</taxon>
        <taxon>Cyanophyceae</taxon>
        <taxon>Nostocales</taxon>
        <taxon>Nostocaceae</taxon>
        <taxon>Amazonocrinis</taxon>
        <taxon>Amazonocrinis nigriterrae</taxon>
    </lineage>
</organism>
<evidence type="ECO:0008006" key="3">
    <source>
        <dbReference type="Google" id="ProtNLM"/>
    </source>
</evidence>
<gene>
    <name evidence="1" type="ORF">I8748_06110</name>
</gene>
<dbReference type="AlphaFoldDB" id="A0A8J7HQN8"/>
<dbReference type="EMBL" id="JAECZC010000007">
    <property type="protein sequence ID" value="MBH8561755.1"/>
    <property type="molecule type" value="Genomic_DNA"/>
</dbReference>
<reference evidence="1 2" key="1">
    <citation type="journal article" date="2021" name="Int. J. Syst. Evol. Microbiol.">
        <title>Amazonocrinis nigriterrae gen. nov., sp. nov., Atlanticothrix silvestris gen. nov., sp. nov. and Dendronalium phyllosphericum gen. nov., sp. nov., nostocacean cyanobacteria from Brazilian environments.</title>
        <authorList>
            <person name="Alvarenga D.O."/>
            <person name="Andreote A.P.D."/>
            <person name="Branco L.H.Z."/>
            <person name="Delbaje E."/>
            <person name="Cruz R.B."/>
            <person name="Varani A.M."/>
            <person name="Fiore M.F."/>
        </authorList>
    </citation>
    <scope>NUCLEOTIDE SEQUENCE [LARGE SCALE GENOMIC DNA]</scope>
    <source>
        <strain evidence="1 2">CENA67</strain>
    </source>
</reference>
<keyword evidence="2" id="KW-1185">Reference proteome</keyword>